<evidence type="ECO:0000256" key="2">
    <source>
        <dbReference type="SAM" id="MobiDB-lite"/>
    </source>
</evidence>
<evidence type="ECO:0000313" key="4">
    <source>
        <dbReference type="Proteomes" id="UP000695022"/>
    </source>
</evidence>
<name>A0ABM1E1F0_PRICU</name>
<sequence>MSSLRVTQSLKGSASWNSMEAAEIESSGNSNEASPSTSTYSLSNNISPSNKRRSTFRKWLTNPVRKLSQGRIDKSVLQDASKGSQNKKGAFQQKFKSLVLSSTEESKRVSPPLAQQEDLAEDEQSSFAQSSNRLSTDLSGEEEETVDVELPPPMEQIAHFGGSQENEAANKIPSNQSSVSVRSNPEVTIRITPSDLATEIEQIVKQQMEQESEEQQLESEDQQSTSDVTIEEDDVQKQRDLALMKRSYVLRELIETERDYVKDLQSIVEGFMAVMRESTELPEGLDDGKDKIVFGNIHQIYDWHRETFLKELEKCVDDPDRLGPTFLRYERRLHMYVVYCQNKPKSEYIVQDYVNYFEELRVKLGHKLSMSDLLIKPVQRIMKYQLLLKDFLKYSEKAGLETTMMRKAYDVMCVVT</sequence>
<dbReference type="GeneID" id="106807996"/>
<dbReference type="RefSeq" id="XP_014666021.1">
    <property type="nucleotide sequence ID" value="XM_014810535.1"/>
</dbReference>
<evidence type="ECO:0000259" key="3">
    <source>
        <dbReference type="PROSITE" id="PS50010"/>
    </source>
</evidence>
<feature type="compositionally biased region" description="Polar residues" evidence="2">
    <location>
        <begin position="26"/>
        <end position="49"/>
    </location>
</feature>
<evidence type="ECO:0000256" key="1">
    <source>
        <dbReference type="ARBA" id="ARBA00022658"/>
    </source>
</evidence>
<dbReference type="SUPFAM" id="SSF48065">
    <property type="entry name" value="DBL homology domain (DH-domain)"/>
    <property type="match status" value="1"/>
</dbReference>
<dbReference type="CDD" id="cd00160">
    <property type="entry name" value="RhoGEF"/>
    <property type="match status" value="1"/>
</dbReference>
<dbReference type="PANTHER" id="PTHR22826">
    <property type="entry name" value="RHO GUANINE EXCHANGE FACTOR-RELATED"/>
    <property type="match status" value="1"/>
</dbReference>
<feature type="compositionally biased region" description="Polar residues" evidence="2">
    <location>
        <begin position="1"/>
        <end position="18"/>
    </location>
</feature>
<dbReference type="InterPro" id="IPR035899">
    <property type="entry name" value="DBL_dom_sf"/>
</dbReference>
<dbReference type="Gene3D" id="1.20.900.10">
    <property type="entry name" value="Dbl homology (DH) domain"/>
    <property type="match status" value="1"/>
</dbReference>
<dbReference type="Proteomes" id="UP000695022">
    <property type="component" value="Unplaced"/>
</dbReference>
<dbReference type="Pfam" id="PF00621">
    <property type="entry name" value="RhoGEF"/>
    <property type="match status" value="1"/>
</dbReference>
<dbReference type="SMART" id="SM00325">
    <property type="entry name" value="RhoGEF"/>
    <property type="match status" value="1"/>
</dbReference>
<feature type="domain" description="DH" evidence="3">
    <location>
        <begin position="245"/>
        <end position="416"/>
    </location>
</feature>
<keyword evidence="1" id="KW-0344">Guanine-nucleotide releasing factor</keyword>
<feature type="compositionally biased region" description="Polar residues" evidence="2">
    <location>
        <begin position="125"/>
        <end position="138"/>
    </location>
</feature>
<evidence type="ECO:0000313" key="5">
    <source>
        <dbReference type="RefSeq" id="XP_014666021.1"/>
    </source>
</evidence>
<feature type="region of interest" description="Disordered" evidence="2">
    <location>
        <begin position="206"/>
        <end position="233"/>
    </location>
</feature>
<dbReference type="InterPro" id="IPR000219">
    <property type="entry name" value="DH_dom"/>
</dbReference>
<feature type="region of interest" description="Disordered" evidence="2">
    <location>
        <begin position="1"/>
        <end position="148"/>
    </location>
</feature>
<dbReference type="PANTHER" id="PTHR22826:SF106">
    <property type="entry name" value="TRIO, ISOFORM A"/>
    <property type="match status" value="1"/>
</dbReference>
<proteinExistence type="predicted"/>
<gene>
    <name evidence="5" type="primary">LOC106807996</name>
</gene>
<dbReference type="PROSITE" id="PS50010">
    <property type="entry name" value="DH_2"/>
    <property type="match status" value="1"/>
</dbReference>
<reference evidence="5" key="1">
    <citation type="submission" date="2025-08" db="UniProtKB">
        <authorList>
            <consortium name="RefSeq"/>
        </authorList>
    </citation>
    <scope>IDENTIFICATION</scope>
</reference>
<protein>
    <submittedName>
        <fullName evidence="5">LOW QUALITY PROTEIN: triple functional domain protein-like</fullName>
    </submittedName>
</protein>
<organism evidence="4 5">
    <name type="scientific">Priapulus caudatus</name>
    <name type="common">Priapulid worm</name>
    <dbReference type="NCBI Taxonomy" id="37621"/>
    <lineage>
        <taxon>Eukaryota</taxon>
        <taxon>Metazoa</taxon>
        <taxon>Ecdysozoa</taxon>
        <taxon>Scalidophora</taxon>
        <taxon>Priapulida</taxon>
        <taxon>Priapulimorpha</taxon>
        <taxon>Priapulimorphida</taxon>
        <taxon>Priapulidae</taxon>
        <taxon>Priapulus</taxon>
    </lineage>
</organism>
<dbReference type="InterPro" id="IPR051336">
    <property type="entry name" value="RhoGEF_Guanine_NuclExch_SF"/>
</dbReference>
<accession>A0ABM1E1F0</accession>
<feature type="compositionally biased region" description="Acidic residues" evidence="2">
    <location>
        <begin position="210"/>
        <end position="221"/>
    </location>
</feature>
<dbReference type="Pfam" id="PF16609">
    <property type="entry name" value="SH3-RhoG_link"/>
    <property type="match status" value="1"/>
</dbReference>
<keyword evidence="4" id="KW-1185">Reference proteome</keyword>